<feature type="transmembrane region" description="Helical" evidence="1">
    <location>
        <begin position="63"/>
        <end position="81"/>
    </location>
</feature>
<keyword evidence="1" id="KW-0472">Membrane</keyword>
<protein>
    <recommendedName>
        <fullName evidence="4">G-protein coupled receptors family 1 profile domain-containing protein</fullName>
    </recommendedName>
</protein>
<dbReference type="Proteomes" id="UP000593567">
    <property type="component" value="Unassembled WGS sequence"/>
</dbReference>
<keyword evidence="1" id="KW-0812">Transmembrane</keyword>
<evidence type="ECO:0000256" key="1">
    <source>
        <dbReference type="SAM" id="Phobius"/>
    </source>
</evidence>
<dbReference type="EMBL" id="VXIV02001088">
    <property type="protein sequence ID" value="KAF6034392.1"/>
    <property type="molecule type" value="Genomic_DNA"/>
</dbReference>
<evidence type="ECO:0008006" key="4">
    <source>
        <dbReference type="Google" id="ProtNLM"/>
    </source>
</evidence>
<dbReference type="AlphaFoldDB" id="A0A7J7K6Y5"/>
<dbReference type="Gene3D" id="1.20.1070.10">
    <property type="entry name" value="Rhodopsin 7-helix transmembrane proteins"/>
    <property type="match status" value="1"/>
</dbReference>
<evidence type="ECO:0000313" key="3">
    <source>
        <dbReference type="Proteomes" id="UP000593567"/>
    </source>
</evidence>
<feature type="transmembrane region" description="Helical" evidence="1">
    <location>
        <begin position="25"/>
        <end position="51"/>
    </location>
</feature>
<sequence>MDWVHERLEAANSSGQTEREALANLYFWTFGVFLSIICSIGIITNILNIYALAVTLATKKRPMYYFLLTMAAADLGVSIFSTRSFRIKLLTLG</sequence>
<name>A0A7J7K6Y5_BUGNE</name>
<keyword evidence="3" id="KW-1185">Reference proteome</keyword>
<proteinExistence type="predicted"/>
<reference evidence="2" key="1">
    <citation type="submission" date="2020-06" db="EMBL/GenBank/DDBJ databases">
        <title>Draft genome of Bugula neritina, a colonial animal packing powerful symbionts and potential medicines.</title>
        <authorList>
            <person name="Rayko M."/>
        </authorList>
    </citation>
    <scope>NUCLEOTIDE SEQUENCE [LARGE SCALE GENOMIC DNA]</scope>
    <source>
        <strain evidence="2">Kwan_BN1</strain>
    </source>
</reference>
<organism evidence="2 3">
    <name type="scientific">Bugula neritina</name>
    <name type="common">Brown bryozoan</name>
    <name type="synonym">Sertularia neritina</name>
    <dbReference type="NCBI Taxonomy" id="10212"/>
    <lineage>
        <taxon>Eukaryota</taxon>
        <taxon>Metazoa</taxon>
        <taxon>Spiralia</taxon>
        <taxon>Lophotrochozoa</taxon>
        <taxon>Bryozoa</taxon>
        <taxon>Gymnolaemata</taxon>
        <taxon>Cheilostomatida</taxon>
        <taxon>Flustrina</taxon>
        <taxon>Buguloidea</taxon>
        <taxon>Bugulidae</taxon>
        <taxon>Bugula</taxon>
    </lineage>
</organism>
<gene>
    <name evidence="2" type="ORF">EB796_007301</name>
</gene>
<dbReference type="SUPFAM" id="SSF81321">
    <property type="entry name" value="Family A G protein-coupled receptor-like"/>
    <property type="match status" value="1"/>
</dbReference>
<keyword evidence="1" id="KW-1133">Transmembrane helix</keyword>
<evidence type="ECO:0000313" key="2">
    <source>
        <dbReference type="EMBL" id="KAF6034392.1"/>
    </source>
</evidence>
<accession>A0A7J7K6Y5</accession>
<comment type="caution">
    <text evidence="2">The sequence shown here is derived from an EMBL/GenBank/DDBJ whole genome shotgun (WGS) entry which is preliminary data.</text>
</comment>